<name>A0AAW0A202_9AGAR</name>
<sequence length="192" mass="21999">GLLQTYCKKYYRLLKAQKNVLLDARPDAHFPCETSDFSAFTFEFGPHRRTNDRGLPHTFEPGSWAILTALGEYDPRYGGHIILWDIGWVITFAPGDCILIPPGLIRYSFVAVRPGETRFSMLQWAGAGIRRFFENGEQDDTDFAVRSTEQEHLDRELLRRQAHLAAIGAFPRTSTLRTGKLDFKYRGLNPLY</sequence>
<dbReference type="Proteomes" id="UP001362999">
    <property type="component" value="Unassembled WGS sequence"/>
</dbReference>
<dbReference type="AlphaFoldDB" id="A0AAW0A202"/>
<proteinExistence type="predicted"/>
<dbReference type="EMBL" id="JAWWNJ010000090">
    <property type="protein sequence ID" value="KAK6997479.1"/>
    <property type="molecule type" value="Genomic_DNA"/>
</dbReference>
<feature type="non-terminal residue" evidence="1">
    <location>
        <position position="1"/>
    </location>
</feature>
<reference evidence="1 2" key="1">
    <citation type="journal article" date="2024" name="J Genomics">
        <title>Draft genome sequencing and assembly of Favolaschia claudopus CIRM-BRFM 2984 isolated from oak limbs.</title>
        <authorList>
            <person name="Navarro D."/>
            <person name="Drula E."/>
            <person name="Chaduli D."/>
            <person name="Cazenave R."/>
            <person name="Ahrendt S."/>
            <person name="Wang J."/>
            <person name="Lipzen A."/>
            <person name="Daum C."/>
            <person name="Barry K."/>
            <person name="Grigoriev I.V."/>
            <person name="Favel A."/>
            <person name="Rosso M.N."/>
            <person name="Martin F."/>
        </authorList>
    </citation>
    <scope>NUCLEOTIDE SEQUENCE [LARGE SCALE GENOMIC DNA]</scope>
    <source>
        <strain evidence="1 2">CIRM-BRFM 2984</strain>
    </source>
</reference>
<accession>A0AAW0A202</accession>
<comment type="caution">
    <text evidence="1">The sequence shown here is derived from an EMBL/GenBank/DDBJ whole genome shotgun (WGS) entry which is preliminary data.</text>
</comment>
<keyword evidence="2" id="KW-1185">Reference proteome</keyword>
<organism evidence="1 2">
    <name type="scientific">Favolaschia claudopus</name>
    <dbReference type="NCBI Taxonomy" id="2862362"/>
    <lineage>
        <taxon>Eukaryota</taxon>
        <taxon>Fungi</taxon>
        <taxon>Dikarya</taxon>
        <taxon>Basidiomycota</taxon>
        <taxon>Agaricomycotina</taxon>
        <taxon>Agaricomycetes</taxon>
        <taxon>Agaricomycetidae</taxon>
        <taxon>Agaricales</taxon>
        <taxon>Marasmiineae</taxon>
        <taxon>Mycenaceae</taxon>
        <taxon>Favolaschia</taxon>
    </lineage>
</organism>
<evidence type="ECO:0000313" key="2">
    <source>
        <dbReference type="Proteomes" id="UP001362999"/>
    </source>
</evidence>
<evidence type="ECO:0000313" key="1">
    <source>
        <dbReference type="EMBL" id="KAK6997479.1"/>
    </source>
</evidence>
<gene>
    <name evidence="1" type="ORF">R3P38DRAFT_2562098</name>
</gene>
<protein>
    <submittedName>
        <fullName evidence="1">Uncharacterized protein</fullName>
    </submittedName>
</protein>